<dbReference type="Proteomes" id="UP001151760">
    <property type="component" value="Unassembled WGS sequence"/>
</dbReference>
<proteinExistence type="predicted"/>
<accession>A0ABQ5HWE3</accession>
<sequence>MKENTPISNQDPNSFPPLKKVDSILKPKKTTRTMNLDSGDTMKHRTMLGRSAQVSFKEGVTRSSSKKGGSVMDMDEECCVEGVLKSGGDGDDVSIMDEAELIFGSICKDPKVSVNANVSGMPGVSVDSATVNANVSNKPNVNVNSTSINGIPISNSGRMPEIPVPFDKNLILNSNTMGKWEFKAICIFASAVAKSFGGFGNNKLKYVTTTLNDEGREVAVMDPVLEEGVDKWSMTVVGHFMGFQMGYREIVGHLKRMWRLYQLEEVIVNQGLYYFNFKSHEGMQSVIKNGPWLVENKPLFVRKWKPGLCMSKLDTSKLTLWVKVYDIPLEA</sequence>
<gene>
    <name evidence="3" type="ORF">Tco_1080996</name>
</gene>
<keyword evidence="3" id="KW-0808">Transferase</keyword>
<comment type="caution">
    <text evidence="3">The sequence shown here is derived from an EMBL/GenBank/DDBJ whole genome shotgun (WGS) entry which is preliminary data.</text>
</comment>
<dbReference type="GO" id="GO:0003964">
    <property type="term" value="F:RNA-directed DNA polymerase activity"/>
    <property type="evidence" value="ECO:0007669"/>
    <property type="project" value="UniProtKB-KW"/>
</dbReference>
<evidence type="ECO:0000256" key="1">
    <source>
        <dbReference type="SAM" id="MobiDB-lite"/>
    </source>
</evidence>
<feature type="compositionally biased region" description="Polar residues" evidence="1">
    <location>
        <begin position="1"/>
        <end position="13"/>
    </location>
</feature>
<reference evidence="3" key="1">
    <citation type="journal article" date="2022" name="Int. J. Mol. Sci.">
        <title>Draft Genome of Tanacetum Coccineum: Genomic Comparison of Closely Related Tanacetum-Family Plants.</title>
        <authorList>
            <person name="Yamashiro T."/>
            <person name="Shiraishi A."/>
            <person name="Nakayama K."/>
            <person name="Satake H."/>
        </authorList>
    </citation>
    <scope>NUCLEOTIDE SEQUENCE</scope>
</reference>
<keyword evidence="3" id="KW-0548">Nucleotidyltransferase</keyword>
<name>A0ABQ5HWE3_9ASTR</name>
<organism evidence="3 4">
    <name type="scientific">Tanacetum coccineum</name>
    <dbReference type="NCBI Taxonomy" id="301880"/>
    <lineage>
        <taxon>Eukaryota</taxon>
        <taxon>Viridiplantae</taxon>
        <taxon>Streptophyta</taxon>
        <taxon>Embryophyta</taxon>
        <taxon>Tracheophyta</taxon>
        <taxon>Spermatophyta</taxon>
        <taxon>Magnoliopsida</taxon>
        <taxon>eudicotyledons</taxon>
        <taxon>Gunneridae</taxon>
        <taxon>Pentapetalae</taxon>
        <taxon>asterids</taxon>
        <taxon>campanulids</taxon>
        <taxon>Asterales</taxon>
        <taxon>Asteraceae</taxon>
        <taxon>Asteroideae</taxon>
        <taxon>Anthemideae</taxon>
        <taxon>Anthemidinae</taxon>
        <taxon>Tanacetum</taxon>
    </lineage>
</organism>
<keyword evidence="4" id="KW-1185">Reference proteome</keyword>
<reference evidence="3" key="2">
    <citation type="submission" date="2022-01" db="EMBL/GenBank/DDBJ databases">
        <authorList>
            <person name="Yamashiro T."/>
            <person name="Shiraishi A."/>
            <person name="Satake H."/>
            <person name="Nakayama K."/>
        </authorList>
    </citation>
    <scope>NUCLEOTIDE SEQUENCE</scope>
</reference>
<dbReference type="InterPro" id="IPR025558">
    <property type="entry name" value="DUF4283"/>
</dbReference>
<dbReference type="Pfam" id="PF14111">
    <property type="entry name" value="DUF4283"/>
    <property type="match status" value="1"/>
</dbReference>
<dbReference type="InterPro" id="IPR040256">
    <property type="entry name" value="At4g02000-like"/>
</dbReference>
<protein>
    <submittedName>
        <fullName evidence="3">RNA-directed DNA polymerase, eukaryota, reverse transcriptase zinc-binding domain protein</fullName>
    </submittedName>
</protein>
<evidence type="ECO:0000313" key="4">
    <source>
        <dbReference type="Proteomes" id="UP001151760"/>
    </source>
</evidence>
<evidence type="ECO:0000313" key="3">
    <source>
        <dbReference type="EMBL" id="GJT92151.1"/>
    </source>
</evidence>
<keyword evidence="3" id="KW-0695">RNA-directed DNA polymerase</keyword>
<feature type="region of interest" description="Disordered" evidence="1">
    <location>
        <begin position="1"/>
        <end position="22"/>
    </location>
</feature>
<dbReference type="EMBL" id="BQNB010020082">
    <property type="protein sequence ID" value="GJT92151.1"/>
    <property type="molecule type" value="Genomic_DNA"/>
</dbReference>
<evidence type="ECO:0000259" key="2">
    <source>
        <dbReference type="Pfam" id="PF14111"/>
    </source>
</evidence>
<feature type="domain" description="DUF4283" evidence="2">
    <location>
        <begin position="230"/>
        <end position="308"/>
    </location>
</feature>
<dbReference type="PANTHER" id="PTHR31286">
    <property type="entry name" value="GLYCINE-RICH CELL WALL STRUCTURAL PROTEIN 1.8-LIKE"/>
    <property type="match status" value="1"/>
</dbReference>
<dbReference type="PANTHER" id="PTHR31286:SF180">
    <property type="entry name" value="OS10G0362600 PROTEIN"/>
    <property type="match status" value="1"/>
</dbReference>